<comment type="similarity">
    <text evidence="1 5">Belongs to the peptidase S8 family.</text>
</comment>
<feature type="domain" description="Peptidase S8/S53" evidence="6">
    <location>
        <begin position="129"/>
        <end position="410"/>
    </location>
</feature>
<dbReference type="Pfam" id="PF00082">
    <property type="entry name" value="Peptidase_S8"/>
    <property type="match status" value="1"/>
</dbReference>
<feature type="active site" description="Charge relay system" evidence="5">
    <location>
        <position position="183"/>
    </location>
</feature>
<dbReference type="PANTHER" id="PTHR43806">
    <property type="entry name" value="PEPTIDASE S8"/>
    <property type="match status" value="1"/>
</dbReference>
<dbReference type="InterPro" id="IPR023828">
    <property type="entry name" value="Peptidase_S8_Ser-AS"/>
</dbReference>
<evidence type="ECO:0000313" key="8">
    <source>
        <dbReference type="Proteomes" id="UP001241472"/>
    </source>
</evidence>
<dbReference type="SUPFAM" id="SSF55486">
    <property type="entry name" value="Metalloproteases ('zincins'), catalytic domain"/>
    <property type="match status" value="1"/>
</dbReference>
<dbReference type="SUPFAM" id="SSF52743">
    <property type="entry name" value="Subtilisin-like"/>
    <property type="match status" value="1"/>
</dbReference>
<dbReference type="PANTHER" id="PTHR43806:SF11">
    <property type="entry name" value="CEREVISIN-RELATED"/>
    <property type="match status" value="1"/>
</dbReference>
<dbReference type="InterPro" id="IPR050131">
    <property type="entry name" value="Peptidase_S8_subtilisin-like"/>
</dbReference>
<dbReference type="PROSITE" id="PS51892">
    <property type="entry name" value="SUBTILASE"/>
    <property type="match status" value="1"/>
</dbReference>
<evidence type="ECO:0000313" key="7">
    <source>
        <dbReference type="EMBL" id="MDP9836303.1"/>
    </source>
</evidence>
<dbReference type="EMBL" id="JAUSRF010000003">
    <property type="protein sequence ID" value="MDP9836303.1"/>
    <property type="molecule type" value="Genomic_DNA"/>
</dbReference>
<evidence type="ECO:0000259" key="6">
    <source>
        <dbReference type="Pfam" id="PF00082"/>
    </source>
</evidence>
<protein>
    <recommendedName>
        <fullName evidence="6">Peptidase S8/S53 domain-containing protein</fullName>
    </recommendedName>
</protein>
<evidence type="ECO:0000256" key="4">
    <source>
        <dbReference type="ARBA" id="ARBA00022825"/>
    </source>
</evidence>
<dbReference type="CDD" id="cd00306">
    <property type="entry name" value="Peptidases_S8_S53"/>
    <property type="match status" value="1"/>
</dbReference>
<dbReference type="Proteomes" id="UP001241472">
    <property type="component" value="Unassembled WGS sequence"/>
</dbReference>
<keyword evidence="8" id="KW-1185">Reference proteome</keyword>
<comment type="caution">
    <text evidence="7">The sequence shown here is derived from an EMBL/GenBank/DDBJ whole genome shotgun (WGS) entry which is preliminary data.</text>
</comment>
<keyword evidence="4 5" id="KW-0720">Serine protease</keyword>
<evidence type="ECO:0000256" key="3">
    <source>
        <dbReference type="ARBA" id="ARBA00022801"/>
    </source>
</evidence>
<gene>
    <name evidence="7" type="ORF">J2T09_001047</name>
</gene>
<dbReference type="Gene3D" id="3.40.50.200">
    <property type="entry name" value="Peptidase S8/S53 domain"/>
    <property type="match status" value="1"/>
</dbReference>
<accession>A0ABT9PPA4</accession>
<dbReference type="InterPro" id="IPR000209">
    <property type="entry name" value="Peptidase_S8/S53_dom"/>
</dbReference>
<feature type="active site" description="Charge relay system" evidence="5">
    <location>
        <position position="135"/>
    </location>
</feature>
<organism evidence="7 8">
    <name type="scientific">Neorhizobium huautlense</name>
    <dbReference type="NCBI Taxonomy" id="67774"/>
    <lineage>
        <taxon>Bacteria</taxon>
        <taxon>Pseudomonadati</taxon>
        <taxon>Pseudomonadota</taxon>
        <taxon>Alphaproteobacteria</taxon>
        <taxon>Hyphomicrobiales</taxon>
        <taxon>Rhizobiaceae</taxon>
        <taxon>Rhizobium/Agrobacterium group</taxon>
        <taxon>Neorhizobium</taxon>
    </lineage>
</organism>
<proteinExistence type="inferred from homology"/>
<dbReference type="InterPro" id="IPR015500">
    <property type="entry name" value="Peptidase_S8_subtilisin-rel"/>
</dbReference>
<dbReference type="PROSITE" id="PS00138">
    <property type="entry name" value="SUBTILASE_SER"/>
    <property type="match status" value="1"/>
</dbReference>
<keyword evidence="3 5" id="KW-0378">Hydrolase</keyword>
<dbReference type="PRINTS" id="PR00723">
    <property type="entry name" value="SUBTILISIN"/>
</dbReference>
<dbReference type="CDD" id="cd09598">
    <property type="entry name" value="M4_like"/>
    <property type="match status" value="1"/>
</dbReference>
<keyword evidence="2 5" id="KW-0645">Protease</keyword>
<feature type="active site" description="Charge relay system" evidence="5">
    <location>
        <position position="363"/>
    </location>
</feature>
<reference evidence="7 8" key="1">
    <citation type="submission" date="2023-07" db="EMBL/GenBank/DDBJ databases">
        <title>Sorghum-associated microbial communities from plants grown in Nebraska, USA.</title>
        <authorList>
            <person name="Schachtman D."/>
        </authorList>
    </citation>
    <scope>NUCLEOTIDE SEQUENCE [LARGE SCALE GENOMIC DNA]</scope>
    <source>
        <strain evidence="7 8">DS1307</strain>
    </source>
</reference>
<evidence type="ECO:0000256" key="5">
    <source>
        <dbReference type="PROSITE-ProRule" id="PRU01240"/>
    </source>
</evidence>
<sequence>MSMPAEPAPGMAAQAGQGATWLKIGADFRDSQNPWDDAHAVFDRGSAFAAAGGTPMLAIEPDLAQQWDYEGANGDLGIAASASPVCVFNDQDGSGRKAVNKGVPAWNAGAAFSQFEAARREVGSKQERILVAHLDTGLDPRHQTLPAGLVNKALWRNFVDDGHGPNDAVDHAPAGTLTSNRGHGTGTLSLLAGNRLNGTSPGWPGFSDYVGGAPLVQIIPVRVADWVVRFSTSTLVQGFDYARQQGAHVLSMSMGGLSSAALVDAVNLAYEHGVVMVTAAGNNFAGWPTPKSIVFPARYQRVLAACGVMSDGRSYSGLESGTMQGNYGPDSKMATALGAYTPNVPWAEIDCGKIVDMDGAGTSAATPQIAAAAALWLAQHWDTVKQYPEPWMRVEAVRHALFSKALKSTAKMNAQETREKIGQGVLRAQDALSVLPLAANKLKKLKPASDSWSWLNLLIGGGVSLAPDGPQVRQKQQMLALELTQMAQRVASVDQAISDPDADPAQISAAARNRYLEAALDEGNPSRPLRAVLEAALGRAATGSAFVSSKPATPRVLRKPRAVSPPARRLRVYALDPSVGKRVESVAVHQATLSVPWDDDRPDGGLMPGPVGEYIEVVDVDPASNRVYDPVDLNDKHLLAQDGLAPSEGNPQFHQQMVYAVAMTTIGHFERALGRRALWAPRYVSHVGADGQSRLEGHEVPRLRIYPHGLRMENAYYSPDKKALLFGYFPASNDGRDTTAPGSMVFSCLSFDIIVHETSHALLDGLHRRFQEASNPDVPAFHEGFADIVALFQHFTMKELVSFEIARTHGNLSAVNLLSGLALQFGEGSGRSGPLRDYAKPKMDELDYDKTFAPHDRGSILVFAVYDAFLAIVARRVDNLVQLATGGSGILPAGALHPGLVERLTEDIVKTARSMLDMCIRALDYCPAVDITFGEYLRAVITADLDLFPEDTYNYRLAFMDGFRKWKLLPRDVRTVSEETLTWDTPAVDTPWLAKILEDIDLACNRKPTRSELFKLNEVNRYKLFKALKKVFREDPELYAHFGLLPDLPRYKGDGTLLKKPGEGETTFDVFGVRPTRRVEPDGSFRTEVIVTIQQRVPLRMDGTMALEGVKAGEEFLWFRGGATVIIDPRKGQEEIRYAIVKNTGSDARRQRQAKDAAAHYMSPLRALYFGETKSEPFAMLHADHGGHDHG</sequence>
<evidence type="ECO:0000256" key="2">
    <source>
        <dbReference type="ARBA" id="ARBA00022670"/>
    </source>
</evidence>
<dbReference type="InterPro" id="IPR036852">
    <property type="entry name" value="Peptidase_S8/S53_dom_sf"/>
</dbReference>
<name>A0ABT9PPA4_9HYPH</name>
<evidence type="ECO:0000256" key="1">
    <source>
        <dbReference type="ARBA" id="ARBA00011073"/>
    </source>
</evidence>